<dbReference type="AlphaFoldDB" id="A0A2P2IKZ1"/>
<accession>A0A2P2IKZ1</accession>
<protein>
    <submittedName>
        <fullName evidence="1">Uncharacterized protein</fullName>
    </submittedName>
</protein>
<reference evidence="1" key="1">
    <citation type="submission" date="2018-02" db="EMBL/GenBank/DDBJ databases">
        <title>Rhizophora mucronata_Transcriptome.</title>
        <authorList>
            <person name="Meera S.P."/>
            <person name="Sreeshan A."/>
            <person name="Augustine A."/>
        </authorList>
    </citation>
    <scope>NUCLEOTIDE SEQUENCE</scope>
    <source>
        <tissue evidence="1">Leaf</tissue>
    </source>
</reference>
<proteinExistence type="predicted"/>
<name>A0A2P2IKZ1_RHIMU</name>
<evidence type="ECO:0000313" key="1">
    <source>
        <dbReference type="EMBL" id="MBW81875.1"/>
    </source>
</evidence>
<dbReference type="EMBL" id="GGEC01001392">
    <property type="protein sequence ID" value="MBW81875.1"/>
    <property type="molecule type" value="Transcribed_RNA"/>
</dbReference>
<organism evidence="1">
    <name type="scientific">Rhizophora mucronata</name>
    <name type="common">Asiatic mangrove</name>
    <dbReference type="NCBI Taxonomy" id="61149"/>
    <lineage>
        <taxon>Eukaryota</taxon>
        <taxon>Viridiplantae</taxon>
        <taxon>Streptophyta</taxon>
        <taxon>Embryophyta</taxon>
        <taxon>Tracheophyta</taxon>
        <taxon>Spermatophyta</taxon>
        <taxon>Magnoliopsida</taxon>
        <taxon>eudicotyledons</taxon>
        <taxon>Gunneridae</taxon>
        <taxon>Pentapetalae</taxon>
        <taxon>rosids</taxon>
        <taxon>fabids</taxon>
        <taxon>Malpighiales</taxon>
        <taxon>Rhizophoraceae</taxon>
        <taxon>Rhizophora</taxon>
    </lineage>
</organism>
<sequence length="31" mass="3999">MCEKPNLDIWWWKIAPFQVHKHENKHSERYF</sequence>